<comment type="caution">
    <text evidence="2">The sequence shown here is derived from an EMBL/GenBank/DDBJ whole genome shotgun (WGS) entry which is preliminary data.</text>
</comment>
<reference evidence="3" key="1">
    <citation type="journal article" date="2019" name="Int. J. Syst. Evol. Microbiol.">
        <title>The Global Catalogue of Microorganisms (GCM) 10K type strain sequencing project: providing services to taxonomists for standard genome sequencing and annotation.</title>
        <authorList>
            <consortium name="The Broad Institute Genomics Platform"/>
            <consortium name="The Broad Institute Genome Sequencing Center for Infectious Disease"/>
            <person name="Wu L."/>
            <person name="Ma J."/>
        </authorList>
    </citation>
    <scope>NUCLEOTIDE SEQUENCE [LARGE SCALE GENOMIC DNA]</scope>
    <source>
        <strain evidence="3">JCM 18304</strain>
    </source>
</reference>
<evidence type="ECO:0000259" key="1">
    <source>
        <dbReference type="PROSITE" id="PS51186"/>
    </source>
</evidence>
<protein>
    <submittedName>
        <fullName evidence="2">GNAT family N-acetyltransferase</fullName>
    </submittedName>
</protein>
<evidence type="ECO:0000313" key="3">
    <source>
        <dbReference type="Proteomes" id="UP001501570"/>
    </source>
</evidence>
<dbReference type="PROSITE" id="PS51186">
    <property type="entry name" value="GNAT"/>
    <property type="match status" value="1"/>
</dbReference>
<dbReference type="InterPro" id="IPR056935">
    <property type="entry name" value="Rv0428c-like_C"/>
</dbReference>
<accession>A0ABP9RQC2</accession>
<dbReference type="Gene3D" id="3.40.630.30">
    <property type="match status" value="1"/>
</dbReference>
<dbReference type="Proteomes" id="UP001501570">
    <property type="component" value="Unassembled WGS sequence"/>
</dbReference>
<dbReference type="SUPFAM" id="SSF55729">
    <property type="entry name" value="Acyl-CoA N-acyltransferases (Nat)"/>
    <property type="match status" value="1"/>
</dbReference>
<keyword evidence="3" id="KW-1185">Reference proteome</keyword>
<sequence>MLGPEDVGHRVVVRRIVGVRGDRPVYSDALGELLEFDDDGLTVATADGPLRIPGDRVSAGKRIPHRRYGTAALERVASLAWPAPDTDRLGDWQLRAAGGWTGRGNSALPIGDPGLDLPDAIEAVRAWYAARGLPAQINVPLPLARAVDIALDERGWTRSPATLLQTVRLADLVAPEPGGSGHGDPEVRLDPLPAADWLAVVSARKGALPPEAYRLLTGPELVRFAAVYDGGRLVASARGTVVSGFLHLGLVEVAEPARRRGLAGLVTRALAGWAATTGAHDALLQVEGHNEAALALYARLGFTTHHSYVTRRLDAPDRVSA</sequence>
<gene>
    <name evidence="2" type="ORF">GCM10023322_23370</name>
</gene>
<name>A0ABP9RQC2_9ACTN</name>
<dbReference type="InterPro" id="IPR016181">
    <property type="entry name" value="Acyl_CoA_acyltransferase"/>
</dbReference>
<dbReference type="InterPro" id="IPR000182">
    <property type="entry name" value="GNAT_dom"/>
</dbReference>
<organism evidence="2 3">
    <name type="scientific">Rugosimonospora acidiphila</name>
    <dbReference type="NCBI Taxonomy" id="556531"/>
    <lineage>
        <taxon>Bacteria</taxon>
        <taxon>Bacillati</taxon>
        <taxon>Actinomycetota</taxon>
        <taxon>Actinomycetes</taxon>
        <taxon>Micromonosporales</taxon>
        <taxon>Micromonosporaceae</taxon>
        <taxon>Rugosimonospora</taxon>
    </lineage>
</organism>
<proteinExistence type="predicted"/>
<evidence type="ECO:0000313" key="2">
    <source>
        <dbReference type="EMBL" id="GAA5183635.1"/>
    </source>
</evidence>
<dbReference type="RefSeq" id="WP_345628789.1">
    <property type="nucleotide sequence ID" value="NZ_BAABJQ010000005.1"/>
</dbReference>
<feature type="domain" description="N-acetyltransferase" evidence="1">
    <location>
        <begin position="187"/>
        <end position="321"/>
    </location>
</feature>
<dbReference type="EMBL" id="BAABJQ010000005">
    <property type="protein sequence ID" value="GAA5183635.1"/>
    <property type="molecule type" value="Genomic_DNA"/>
</dbReference>
<dbReference type="Pfam" id="PF24553">
    <property type="entry name" value="Rv0428c_C"/>
    <property type="match status" value="1"/>
</dbReference>